<evidence type="ECO:0000256" key="2">
    <source>
        <dbReference type="ARBA" id="ARBA00012479"/>
    </source>
</evidence>
<comment type="caution">
    <text evidence="9">The sequence shown here is derived from an EMBL/GenBank/DDBJ whole genome shotgun (WGS) entry which is preliminary data.</text>
</comment>
<dbReference type="Pfam" id="PF00756">
    <property type="entry name" value="Esterase"/>
    <property type="match status" value="1"/>
</dbReference>
<dbReference type="SUPFAM" id="SSF53474">
    <property type="entry name" value="alpha/beta-Hydrolases"/>
    <property type="match status" value="1"/>
</dbReference>
<comment type="catalytic activity">
    <reaction evidence="5 8">
        <text>S-formylglutathione + H2O = formate + glutathione + H(+)</text>
        <dbReference type="Rhea" id="RHEA:14961"/>
        <dbReference type="ChEBI" id="CHEBI:15377"/>
        <dbReference type="ChEBI" id="CHEBI:15378"/>
        <dbReference type="ChEBI" id="CHEBI:15740"/>
        <dbReference type="ChEBI" id="CHEBI:57688"/>
        <dbReference type="ChEBI" id="CHEBI:57925"/>
        <dbReference type="EC" id="3.1.2.12"/>
    </reaction>
</comment>
<evidence type="ECO:0000256" key="3">
    <source>
        <dbReference type="ARBA" id="ARBA00022487"/>
    </source>
</evidence>
<dbReference type="InterPro" id="IPR000801">
    <property type="entry name" value="Esterase-like"/>
</dbReference>
<evidence type="ECO:0000256" key="8">
    <source>
        <dbReference type="RuleBase" id="RU363068"/>
    </source>
</evidence>
<evidence type="ECO:0000256" key="1">
    <source>
        <dbReference type="ARBA" id="ARBA00005622"/>
    </source>
</evidence>
<dbReference type="Gene3D" id="3.40.50.1820">
    <property type="entry name" value="alpha/beta hydrolase"/>
    <property type="match status" value="1"/>
</dbReference>
<keyword evidence="4 8" id="KW-0378">Hydrolase</keyword>
<dbReference type="GO" id="GO:0046294">
    <property type="term" value="P:formaldehyde catabolic process"/>
    <property type="evidence" value="ECO:0007669"/>
    <property type="project" value="InterPro"/>
</dbReference>
<dbReference type="FunFam" id="3.40.50.1820:FF:000002">
    <property type="entry name" value="S-formylglutathione hydrolase"/>
    <property type="match status" value="1"/>
</dbReference>
<dbReference type="RefSeq" id="WP_132141194.1">
    <property type="nucleotide sequence ID" value="NZ_SMCS01000001.1"/>
</dbReference>
<dbReference type="NCBIfam" id="TIGR02821">
    <property type="entry name" value="fghA_ester_D"/>
    <property type="match status" value="1"/>
</dbReference>
<dbReference type="GO" id="GO:0018738">
    <property type="term" value="F:S-formylglutathione hydrolase activity"/>
    <property type="evidence" value="ECO:0007669"/>
    <property type="project" value="UniProtKB-UniRule"/>
</dbReference>
<dbReference type="PANTHER" id="PTHR10061:SF0">
    <property type="entry name" value="S-FORMYLGLUTATHIONE HYDROLASE"/>
    <property type="match status" value="1"/>
</dbReference>
<gene>
    <name evidence="9" type="ORF">EC912_101105</name>
</gene>
<evidence type="ECO:0000256" key="4">
    <source>
        <dbReference type="ARBA" id="ARBA00022801"/>
    </source>
</evidence>
<evidence type="ECO:0000313" key="9">
    <source>
        <dbReference type="EMBL" id="TCV97110.1"/>
    </source>
</evidence>
<dbReference type="InterPro" id="IPR014186">
    <property type="entry name" value="S-formylglutathione_hydrol"/>
</dbReference>
<keyword evidence="10" id="KW-1185">Reference proteome</keyword>
<accession>A0A4R3YWY1</accession>
<dbReference type="AlphaFoldDB" id="A0A4R3YWY1"/>
<dbReference type="GO" id="GO:0052689">
    <property type="term" value="F:carboxylic ester hydrolase activity"/>
    <property type="evidence" value="ECO:0007669"/>
    <property type="project" value="UniProtKB-KW"/>
</dbReference>
<reference evidence="9 10" key="1">
    <citation type="submission" date="2019-03" db="EMBL/GenBank/DDBJ databases">
        <title>Above-ground endophytic microbial communities from plants in different locations in the United States.</title>
        <authorList>
            <person name="Frank C."/>
        </authorList>
    </citation>
    <scope>NUCLEOTIDE SEQUENCE [LARGE SCALE GENOMIC DNA]</scope>
    <source>
        <strain evidence="9 10">LP_13_YM</strain>
    </source>
</reference>
<dbReference type="PANTHER" id="PTHR10061">
    <property type="entry name" value="S-FORMYLGLUTATHIONE HYDROLASE"/>
    <property type="match status" value="1"/>
</dbReference>
<sequence>MPMIQTTSEQRCFGGTQGFYSHESRECGGTMRFAVFVPPAAAQGRVPVVYCLAGLTCTHETFTIKAGAQRVAAELGIALVMPDTSPRDTGYEGATGDWEVGEGAGFYVDATEVPWADRFRMYSYVANELPALIAGNFPVDPLRQGILGHSMGGHGALGIALKNPDRYRSVSAFSPIVAPAQVPWGEKAFGRYLGKDRAHWAGYDATELLARGTFPGTILIDQGGADAFIDNQLKPELFETACLRTGQALDLRMHRGYDHSYYFIQTFVEDHLRHHAAALA</sequence>
<proteinExistence type="inferred from homology"/>
<dbReference type="InterPro" id="IPR029058">
    <property type="entry name" value="AB_hydrolase_fold"/>
</dbReference>
<feature type="active site" description="Charge relay system" evidence="7">
    <location>
        <position position="150"/>
    </location>
</feature>
<keyword evidence="3 8" id="KW-0719">Serine esterase</keyword>
<comment type="similarity">
    <text evidence="1 8">Belongs to the esterase D family.</text>
</comment>
<name>A0A4R3YWY1_9GAMM</name>
<evidence type="ECO:0000256" key="7">
    <source>
        <dbReference type="PIRSR" id="PIRSR614186-1"/>
    </source>
</evidence>
<feature type="active site" description="Charge relay system" evidence="7">
    <location>
        <position position="259"/>
    </location>
</feature>
<evidence type="ECO:0000256" key="5">
    <source>
        <dbReference type="ARBA" id="ARBA00047590"/>
    </source>
</evidence>
<organism evidence="9 10">
    <name type="scientific">Luteibacter rhizovicinus</name>
    <dbReference type="NCBI Taxonomy" id="242606"/>
    <lineage>
        <taxon>Bacteria</taxon>
        <taxon>Pseudomonadati</taxon>
        <taxon>Pseudomonadota</taxon>
        <taxon>Gammaproteobacteria</taxon>
        <taxon>Lysobacterales</taxon>
        <taxon>Rhodanobacteraceae</taxon>
        <taxon>Luteibacter</taxon>
    </lineage>
</organism>
<evidence type="ECO:0000256" key="6">
    <source>
        <dbReference type="NCBIfam" id="TIGR02821"/>
    </source>
</evidence>
<comment type="function">
    <text evidence="8">Serine hydrolase involved in the detoxification of formaldehyde.</text>
</comment>
<dbReference type="Proteomes" id="UP000295645">
    <property type="component" value="Unassembled WGS sequence"/>
</dbReference>
<dbReference type="GO" id="GO:0005829">
    <property type="term" value="C:cytosol"/>
    <property type="evidence" value="ECO:0007669"/>
    <property type="project" value="TreeGrafter"/>
</dbReference>
<protein>
    <recommendedName>
        <fullName evidence="2 6">S-formylglutathione hydrolase</fullName>
        <ecNumber evidence="2 6">3.1.2.12</ecNumber>
    </recommendedName>
</protein>
<evidence type="ECO:0000313" key="10">
    <source>
        <dbReference type="Proteomes" id="UP000295645"/>
    </source>
</evidence>
<feature type="active site" description="Charge relay system" evidence="7">
    <location>
        <position position="226"/>
    </location>
</feature>
<dbReference type="EMBL" id="SMCS01000001">
    <property type="protein sequence ID" value="TCV97110.1"/>
    <property type="molecule type" value="Genomic_DNA"/>
</dbReference>
<dbReference type="EC" id="3.1.2.12" evidence="2 6"/>
<dbReference type="OrthoDB" id="9782200at2"/>